<gene>
    <name evidence="1" type="ORF">CLOSYM_02947</name>
</gene>
<organism evidence="1 2">
    <name type="scientific">[Clostridium] symbiosum ATCC 14940</name>
    <dbReference type="NCBI Taxonomy" id="411472"/>
    <lineage>
        <taxon>Bacteria</taxon>
        <taxon>Bacillati</taxon>
        <taxon>Bacillota</taxon>
        <taxon>Clostridia</taxon>
        <taxon>Lachnospirales</taxon>
        <taxon>Lachnospiraceae</taxon>
        <taxon>Otoolea</taxon>
    </lineage>
</organism>
<accession>A0ABC9TW70</accession>
<proteinExistence type="predicted"/>
<dbReference type="EMBL" id="AWSU01000230">
    <property type="protein sequence ID" value="ERI75882.1"/>
    <property type="molecule type" value="Genomic_DNA"/>
</dbReference>
<evidence type="ECO:0000313" key="1">
    <source>
        <dbReference type="EMBL" id="ERI75882.1"/>
    </source>
</evidence>
<comment type="caution">
    <text evidence="1">The sequence shown here is derived from an EMBL/GenBank/DDBJ whole genome shotgun (WGS) entry which is preliminary data.</text>
</comment>
<dbReference type="Proteomes" id="UP000016491">
    <property type="component" value="Unassembled WGS sequence"/>
</dbReference>
<name>A0ABC9TW70_CLOSY</name>
<evidence type="ECO:0000313" key="2">
    <source>
        <dbReference type="Proteomes" id="UP000016491"/>
    </source>
</evidence>
<dbReference type="AlphaFoldDB" id="A0ABC9TW70"/>
<reference evidence="1 2" key="1">
    <citation type="submission" date="2013-07" db="EMBL/GenBank/DDBJ databases">
        <authorList>
            <person name="Weinstock G."/>
            <person name="Sodergren E."/>
            <person name="Wylie T."/>
            <person name="Fulton L."/>
            <person name="Fulton R."/>
            <person name="Fronick C."/>
            <person name="O'Laughlin M."/>
            <person name="Godfrey J."/>
            <person name="Miner T."/>
            <person name="Herter B."/>
            <person name="Appelbaum E."/>
            <person name="Cordes M."/>
            <person name="Lek S."/>
            <person name="Wollam A."/>
            <person name="Pepin K.H."/>
            <person name="Palsikar V.B."/>
            <person name="Mitreva M."/>
            <person name="Wilson R.K."/>
        </authorList>
    </citation>
    <scope>NUCLEOTIDE SEQUENCE [LARGE SCALE GENOMIC DNA]</scope>
    <source>
        <strain evidence="1 2">ATCC 14940</strain>
    </source>
</reference>
<sequence>MKHIVLPEYSHIFSHHAPSRHDVNSSYKVTVHTVVFREAFSCVFCTKIPSYTARRFLAGCEQ</sequence>
<protein>
    <submittedName>
        <fullName evidence="1">Uncharacterized protein</fullName>
    </submittedName>
</protein>